<gene>
    <name evidence="2" type="ORF">OESDEN_05097</name>
</gene>
<sequence>MLLLMEHPTFSDSSTKKPFPISTKPPAIPVTVLQPTRISQFTHNRSPYATSRRSSLNTPLISESTTPYFSLKGSRMLKGYISPTVIPSESPLGSVKDAVLLDDQHVSRV</sequence>
<accession>A0A0B1THT2</accession>
<evidence type="ECO:0000313" key="2">
    <source>
        <dbReference type="EMBL" id="KHJ94970.1"/>
    </source>
</evidence>
<evidence type="ECO:0000256" key="1">
    <source>
        <dbReference type="SAM" id="MobiDB-lite"/>
    </source>
</evidence>
<protein>
    <submittedName>
        <fullName evidence="2">Uncharacterized protein</fullName>
    </submittedName>
</protein>
<proteinExistence type="predicted"/>
<feature type="region of interest" description="Disordered" evidence="1">
    <location>
        <begin position="1"/>
        <end position="26"/>
    </location>
</feature>
<evidence type="ECO:0000313" key="3">
    <source>
        <dbReference type="Proteomes" id="UP000053660"/>
    </source>
</evidence>
<dbReference type="OrthoDB" id="5891103at2759"/>
<organism evidence="2 3">
    <name type="scientific">Oesophagostomum dentatum</name>
    <name type="common">Nodular worm</name>
    <dbReference type="NCBI Taxonomy" id="61180"/>
    <lineage>
        <taxon>Eukaryota</taxon>
        <taxon>Metazoa</taxon>
        <taxon>Ecdysozoa</taxon>
        <taxon>Nematoda</taxon>
        <taxon>Chromadorea</taxon>
        <taxon>Rhabditida</taxon>
        <taxon>Rhabditina</taxon>
        <taxon>Rhabditomorpha</taxon>
        <taxon>Strongyloidea</taxon>
        <taxon>Strongylidae</taxon>
        <taxon>Oesophagostomum</taxon>
    </lineage>
</organism>
<dbReference type="Proteomes" id="UP000053660">
    <property type="component" value="Unassembled WGS sequence"/>
</dbReference>
<dbReference type="AlphaFoldDB" id="A0A0B1THT2"/>
<reference evidence="2 3" key="1">
    <citation type="submission" date="2014-03" db="EMBL/GenBank/DDBJ databases">
        <title>Draft genome of the hookworm Oesophagostomum dentatum.</title>
        <authorList>
            <person name="Mitreva M."/>
        </authorList>
    </citation>
    <scope>NUCLEOTIDE SEQUENCE [LARGE SCALE GENOMIC DNA]</scope>
    <source>
        <strain evidence="2 3">OD-Hann</strain>
    </source>
</reference>
<name>A0A0B1THT2_OESDE</name>
<dbReference type="EMBL" id="KN550128">
    <property type="protein sequence ID" value="KHJ94970.1"/>
    <property type="molecule type" value="Genomic_DNA"/>
</dbReference>
<keyword evidence="3" id="KW-1185">Reference proteome</keyword>